<proteinExistence type="predicted"/>
<sequence length="210" mass="23727">MSDTIPSGKIEPDITKKYSRDELLNLVSQVDTSAPSEQTIRLPISQIELGEGAGKMLCSFYKTPQVKSTLLHQKLRAFELSGVFPQVDDLMDFLNIYGASKITAGMKLVHYEGGIKGIISIYRFPDSNEDLVACIKDSHITNFPQTQLYFASHVFLKTQSDVLEKLVSTMNRLETPDINLVLPRNKYTIFRTVLKLKNLEMPANLHPFFL</sequence>
<reference evidence="1" key="2">
    <citation type="journal article" date="2021" name="Microbiome">
        <title>Successional dynamics and alternative stable states in a saline activated sludge microbial community over 9 years.</title>
        <authorList>
            <person name="Wang Y."/>
            <person name="Ye J."/>
            <person name="Ju F."/>
            <person name="Liu L."/>
            <person name="Boyd J.A."/>
            <person name="Deng Y."/>
            <person name="Parks D.H."/>
            <person name="Jiang X."/>
            <person name="Yin X."/>
            <person name="Woodcroft B.J."/>
            <person name="Tyson G.W."/>
            <person name="Hugenholtz P."/>
            <person name="Polz M.F."/>
            <person name="Zhang T."/>
        </authorList>
    </citation>
    <scope>NUCLEOTIDE SEQUENCE</scope>
    <source>
        <strain evidence="1">HKST-UBA09</strain>
    </source>
</reference>
<comment type="caution">
    <text evidence="1">The sequence shown here is derived from an EMBL/GenBank/DDBJ whole genome shotgun (WGS) entry which is preliminary data.</text>
</comment>
<organism evidence="1 2">
    <name type="scientific">Candidatus Dojkabacteria bacterium</name>
    <dbReference type="NCBI Taxonomy" id="2099670"/>
    <lineage>
        <taxon>Bacteria</taxon>
        <taxon>Candidatus Dojkabacteria</taxon>
    </lineage>
</organism>
<dbReference type="AlphaFoldDB" id="A0A955RLE6"/>
<gene>
    <name evidence="1" type="ORF">KC669_03015</name>
</gene>
<dbReference type="Proteomes" id="UP000714915">
    <property type="component" value="Unassembled WGS sequence"/>
</dbReference>
<accession>A0A955RLE6</accession>
<protein>
    <submittedName>
        <fullName evidence="1">Uncharacterized protein</fullName>
    </submittedName>
</protein>
<name>A0A955RLE6_9BACT</name>
<reference evidence="1" key="1">
    <citation type="submission" date="2020-04" db="EMBL/GenBank/DDBJ databases">
        <authorList>
            <person name="Zhang T."/>
        </authorList>
    </citation>
    <scope>NUCLEOTIDE SEQUENCE</scope>
    <source>
        <strain evidence="1">HKST-UBA09</strain>
    </source>
</reference>
<evidence type="ECO:0000313" key="2">
    <source>
        <dbReference type="Proteomes" id="UP000714915"/>
    </source>
</evidence>
<evidence type="ECO:0000313" key="1">
    <source>
        <dbReference type="EMBL" id="MCA9386981.1"/>
    </source>
</evidence>
<dbReference type="EMBL" id="JAGQLF010000032">
    <property type="protein sequence ID" value="MCA9386981.1"/>
    <property type="molecule type" value="Genomic_DNA"/>
</dbReference>